<comment type="similarity">
    <text evidence="7">Belongs to the GAR1 family.</text>
</comment>
<evidence type="ECO:0000313" key="10">
    <source>
        <dbReference type="Proteomes" id="UP001281761"/>
    </source>
</evidence>
<evidence type="ECO:0000256" key="2">
    <source>
        <dbReference type="ARBA" id="ARBA00022517"/>
    </source>
</evidence>
<keyword evidence="7 9" id="KW-0687">Ribonucleoprotein</keyword>
<accession>A0ABQ9X537</accession>
<evidence type="ECO:0000256" key="1">
    <source>
        <dbReference type="ARBA" id="ARBA00009801"/>
    </source>
</evidence>
<dbReference type="PRINTS" id="PR01217">
    <property type="entry name" value="PRICHEXTENSN"/>
</dbReference>
<feature type="compositionally biased region" description="Basic residues" evidence="8">
    <location>
        <begin position="180"/>
        <end position="190"/>
    </location>
</feature>
<keyword evidence="2 7" id="KW-0690">Ribosome biogenesis</keyword>
<comment type="similarity">
    <text evidence="1">Belongs to the NAF1 family.</text>
</comment>
<feature type="compositionally biased region" description="Acidic residues" evidence="8">
    <location>
        <begin position="14"/>
        <end position="31"/>
    </location>
</feature>
<dbReference type="PANTHER" id="PTHR31633:SF1">
    <property type="entry name" value="H_ACA RIBONUCLEOPROTEIN COMPLEX NON-CORE SUBUNIT NAF1"/>
    <property type="match status" value="1"/>
</dbReference>
<evidence type="ECO:0000256" key="3">
    <source>
        <dbReference type="ARBA" id="ARBA00022552"/>
    </source>
</evidence>
<feature type="compositionally biased region" description="Low complexity" evidence="8">
    <location>
        <begin position="1"/>
        <end position="13"/>
    </location>
</feature>
<name>A0ABQ9X537_9EUKA</name>
<evidence type="ECO:0000256" key="8">
    <source>
        <dbReference type="SAM" id="MobiDB-lite"/>
    </source>
</evidence>
<dbReference type="Gene3D" id="2.40.10.230">
    <property type="entry name" value="Probable tRNA pseudouridine synthase domain"/>
    <property type="match status" value="1"/>
</dbReference>
<feature type="region of interest" description="Disordered" evidence="8">
    <location>
        <begin position="246"/>
        <end position="295"/>
    </location>
</feature>
<organism evidence="9 10">
    <name type="scientific">Blattamonas nauphoetae</name>
    <dbReference type="NCBI Taxonomy" id="2049346"/>
    <lineage>
        <taxon>Eukaryota</taxon>
        <taxon>Metamonada</taxon>
        <taxon>Preaxostyla</taxon>
        <taxon>Oxymonadida</taxon>
        <taxon>Blattamonas</taxon>
    </lineage>
</organism>
<keyword evidence="6 7" id="KW-0539">Nucleus</keyword>
<dbReference type="Pfam" id="PF04410">
    <property type="entry name" value="Gar1"/>
    <property type="match status" value="1"/>
</dbReference>
<dbReference type="InterPro" id="IPR040309">
    <property type="entry name" value="Naf1"/>
</dbReference>
<dbReference type="EMBL" id="JARBJD010000261">
    <property type="protein sequence ID" value="KAK2945430.1"/>
    <property type="molecule type" value="Genomic_DNA"/>
</dbReference>
<keyword evidence="5 7" id="KW-0694">RNA-binding</keyword>
<keyword evidence="4" id="KW-0597">Phosphoprotein</keyword>
<dbReference type="InterPro" id="IPR007504">
    <property type="entry name" value="H/ACA_rnp_Gar1/Naf1"/>
</dbReference>
<comment type="subunit">
    <text evidence="7">Component of the small nucleolar ribonucleoprotein particles containing H/ACA-type snoRNAs (H/ACA snoRNPs).</text>
</comment>
<dbReference type="InterPro" id="IPR038664">
    <property type="entry name" value="Gar1/Naf1_Cbf5-bd_sf"/>
</dbReference>
<keyword evidence="3 7" id="KW-0698">rRNA processing</keyword>
<feature type="region of interest" description="Disordered" evidence="8">
    <location>
        <begin position="151"/>
        <end position="208"/>
    </location>
</feature>
<comment type="function">
    <text evidence="7">Required for ribosome biogenesis. Part of a complex which catalyzes pseudouridylation of rRNA. This involves the isomerization of uridine such that the ribose is subsequently attached to C5, instead of the normal N1. Pseudouridine ("psi") residues may serve to stabilize the conformation of rRNAs.</text>
</comment>
<evidence type="ECO:0000256" key="4">
    <source>
        <dbReference type="ARBA" id="ARBA00022553"/>
    </source>
</evidence>
<feature type="region of interest" description="Disordered" evidence="8">
    <location>
        <begin position="1"/>
        <end position="39"/>
    </location>
</feature>
<dbReference type="Proteomes" id="UP001281761">
    <property type="component" value="Unassembled WGS sequence"/>
</dbReference>
<dbReference type="PANTHER" id="PTHR31633">
    <property type="entry name" value="H/ACA RIBONUCLEOPROTEIN COMPLEX NON-CORE SUBUNIT NAF1"/>
    <property type="match status" value="1"/>
</dbReference>
<gene>
    <name evidence="9" type="ORF">BLNAU_19647</name>
</gene>
<reference evidence="9 10" key="1">
    <citation type="journal article" date="2022" name="bioRxiv">
        <title>Genomics of Preaxostyla Flagellates Illuminates Evolutionary Transitions and the Path Towards Mitochondrial Loss.</title>
        <authorList>
            <person name="Novak L.V.F."/>
            <person name="Treitli S.C."/>
            <person name="Pyrih J."/>
            <person name="Halakuc P."/>
            <person name="Pipaliya S.V."/>
            <person name="Vacek V."/>
            <person name="Brzon O."/>
            <person name="Soukal P."/>
            <person name="Eme L."/>
            <person name="Dacks J.B."/>
            <person name="Karnkowska A."/>
            <person name="Elias M."/>
            <person name="Hampl V."/>
        </authorList>
    </citation>
    <scope>NUCLEOTIDE SEQUENCE [LARGE SCALE GENOMIC DNA]</scope>
    <source>
        <strain evidence="9">NAU3</strain>
        <tissue evidence="9">Gut</tissue>
    </source>
</reference>
<evidence type="ECO:0000256" key="6">
    <source>
        <dbReference type="ARBA" id="ARBA00023242"/>
    </source>
</evidence>
<keyword evidence="10" id="KW-1185">Reference proteome</keyword>
<feature type="compositionally biased region" description="Acidic residues" evidence="8">
    <location>
        <begin position="159"/>
        <end position="175"/>
    </location>
</feature>
<dbReference type="SUPFAM" id="SSF50447">
    <property type="entry name" value="Translation proteins"/>
    <property type="match status" value="1"/>
</dbReference>
<proteinExistence type="inferred from homology"/>
<dbReference type="GO" id="GO:1990904">
    <property type="term" value="C:ribonucleoprotein complex"/>
    <property type="evidence" value="ECO:0007669"/>
    <property type="project" value="UniProtKB-KW"/>
</dbReference>
<sequence>MDVLSDSSDSDSSSVEEDIVVPLEPGEDDGPMEPIKGKNEIEPTIPDIVKTVTIEESDVLVSIGSIESLVDSVVVIKNQNSSTLIDIDSIITFSDKTVLGAVEDVFGPVSQSFYSVRISSSDATLKEKASIGTEMFAVERLLKIARPERSKGSDASNIFDEEIADSDQEFSDDEKEQEHKRQKKAARNPKPKVTPDKPPQPPVYPQQFVPDPQIERMNQMIMQQQYLQMFYPQNQMVSYPPQFMPYQQPPYPQFPLPQYPPQPVYPPQPAFPPQPFQPGPQPFFFQQPPPPAPPQ</sequence>
<feature type="compositionally biased region" description="Pro residues" evidence="8">
    <location>
        <begin position="247"/>
        <end position="295"/>
    </location>
</feature>
<evidence type="ECO:0000256" key="7">
    <source>
        <dbReference type="RuleBase" id="RU364004"/>
    </source>
</evidence>
<comment type="subcellular location">
    <subcellularLocation>
        <location evidence="7">Nucleus</location>
        <location evidence="7">Nucleolus</location>
    </subcellularLocation>
</comment>
<protein>
    <recommendedName>
        <fullName evidence="7">H/ACA ribonucleoprotein complex subunit</fullName>
    </recommendedName>
</protein>
<dbReference type="InterPro" id="IPR009000">
    <property type="entry name" value="Transl_B-barrel_sf"/>
</dbReference>
<comment type="caution">
    <text evidence="9">The sequence shown here is derived from an EMBL/GenBank/DDBJ whole genome shotgun (WGS) entry which is preliminary data.</text>
</comment>
<evidence type="ECO:0000256" key="5">
    <source>
        <dbReference type="ARBA" id="ARBA00022884"/>
    </source>
</evidence>
<evidence type="ECO:0000313" key="9">
    <source>
        <dbReference type="EMBL" id="KAK2945430.1"/>
    </source>
</evidence>